<dbReference type="AlphaFoldDB" id="A0AAW1MFN4"/>
<organism evidence="1 2">
    <name type="scientific">Popillia japonica</name>
    <name type="common">Japanese beetle</name>
    <dbReference type="NCBI Taxonomy" id="7064"/>
    <lineage>
        <taxon>Eukaryota</taxon>
        <taxon>Metazoa</taxon>
        <taxon>Ecdysozoa</taxon>
        <taxon>Arthropoda</taxon>
        <taxon>Hexapoda</taxon>
        <taxon>Insecta</taxon>
        <taxon>Pterygota</taxon>
        <taxon>Neoptera</taxon>
        <taxon>Endopterygota</taxon>
        <taxon>Coleoptera</taxon>
        <taxon>Polyphaga</taxon>
        <taxon>Scarabaeiformia</taxon>
        <taxon>Scarabaeidae</taxon>
        <taxon>Rutelinae</taxon>
        <taxon>Popillia</taxon>
    </lineage>
</organism>
<evidence type="ECO:0000313" key="1">
    <source>
        <dbReference type="EMBL" id="KAK9745042.1"/>
    </source>
</evidence>
<sequence length="128" mass="14716">MFRGDESWCEWQRALAALPNKKLKGKNQIPRFVHSYQPLPNDVLKIIKPICEDLSKGELLEGCYSGFTQNTSRKCSICENCSLHSTRQGAQTSISKIFEEIRVPCGSRTRSAFRRLSCGRQNQRKRHE</sequence>
<accession>A0AAW1MFN4</accession>
<protein>
    <submittedName>
        <fullName evidence="1">Uncharacterized protein</fullName>
    </submittedName>
</protein>
<comment type="caution">
    <text evidence="1">The sequence shown here is derived from an EMBL/GenBank/DDBJ whole genome shotgun (WGS) entry which is preliminary data.</text>
</comment>
<name>A0AAW1MFN4_POPJA</name>
<gene>
    <name evidence="1" type="ORF">QE152_g7256</name>
</gene>
<evidence type="ECO:0000313" key="2">
    <source>
        <dbReference type="Proteomes" id="UP001458880"/>
    </source>
</evidence>
<proteinExistence type="predicted"/>
<dbReference type="EMBL" id="JASPKY010000052">
    <property type="protein sequence ID" value="KAK9745042.1"/>
    <property type="molecule type" value="Genomic_DNA"/>
</dbReference>
<keyword evidence="2" id="KW-1185">Reference proteome</keyword>
<reference evidence="1 2" key="1">
    <citation type="journal article" date="2024" name="BMC Genomics">
        <title>De novo assembly and annotation of Popillia japonica's genome with initial clues to its potential as an invasive pest.</title>
        <authorList>
            <person name="Cucini C."/>
            <person name="Boschi S."/>
            <person name="Funari R."/>
            <person name="Cardaioli E."/>
            <person name="Iannotti N."/>
            <person name="Marturano G."/>
            <person name="Paoli F."/>
            <person name="Bruttini M."/>
            <person name="Carapelli A."/>
            <person name="Frati F."/>
            <person name="Nardi F."/>
        </authorList>
    </citation>
    <scope>NUCLEOTIDE SEQUENCE [LARGE SCALE GENOMIC DNA]</scope>
    <source>
        <strain evidence="1">DMR45628</strain>
    </source>
</reference>
<dbReference type="Proteomes" id="UP001458880">
    <property type="component" value="Unassembled WGS sequence"/>
</dbReference>